<dbReference type="Proteomes" id="UP000708208">
    <property type="component" value="Unassembled WGS sequence"/>
</dbReference>
<evidence type="ECO:0000313" key="1">
    <source>
        <dbReference type="EMBL" id="CAG7668524.1"/>
    </source>
</evidence>
<protein>
    <submittedName>
        <fullName evidence="1">Uncharacterized protein</fullName>
    </submittedName>
</protein>
<dbReference type="OrthoDB" id="6022389at2759"/>
<proteinExistence type="predicted"/>
<dbReference type="AlphaFoldDB" id="A0A8J2NRN5"/>
<sequence>ALSTDEKSVTLELLANVYDKLEMWDHAVESLKLLKDMLVNQFGEKHDEVKRITKDLANMEEKLDTGED</sequence>
<organism evidence="1 2">
    <name type="scientific">Allacma fusca</name>
    <dbReference type="NCBI Taxonomy" id="39272"/>
    <lineage>
        <taxon>Eukaryota</taxon>
        <taxon>Metazoa</taxon>
        <taxon>Ecdysozoa</taxon>
        <taxon>Arthropoda</taxon>
        <taxon>Hexapoda</taxon>
        <taxon>Collembola</taxon>
        <taxon>Symphypleona</taxon>
        <taxon>Sminthuridae</taxon>
        <taxon>Allacma</taxon>
    </lineage>
</organism>
<dbReference type="EMBL" id="CAJVCH010010902">
    <property type="protein sequence ID" value="CAG7668524.1"/>
    <property type="molecule type" value="Genomic_DNA"/>
</dbReference>
<name>A0A8J2NRN5_9HEXA</name>
<evidence type="ECO:0000313" key="2">
    <source>
        <dbReference type="Proteomes" id="UP000708208"/>
    </source>
</evidence>
<keyword evidence="2" id="KW-1185">Reference proteome</keyword>
<accession>A0A8J2NRN5</accession>
<feature type="non-terminal residue" evidence="1">
    <location>
        <position position="1"/>
    </location>
</feature>
<comment type="caution">
    <text evidence="1">The sequence shown here is derived from an EMBL/GenBank/DDBJ whole genome shotgun (WGS) entry which is preliminary data.</text>
</comment>
<gene>
    <name evidence="1" type="ORF">AFUS01_LOCUS1914</name>
</gene>
<reference evidence="1" key="1">
    <citation type="submission" date="2021-06" db="EMBL/GenBank/DDBJ databases">
        <authorList>
            <person name="Hodson N. C."/>
            <person name="Mongue J. A."/>
            <person name="Jaron S. K."/>
        </authorList>
    </citation>
    <scope>NUCLEOTIDE SEQUENCE</scope>
</reference>